<evidence type="ECO:0000313" key="3">
    <source>
        <dbReference type="EMBL" id="GCD64122.1"/>
    </source>
</evidence>
<dbReference type="AlphaFoldDB" id="A0A401X876"/>
<dbReference type="RefSeq" id="WP_259328810.1">
    <property type="nucleotide sequence ID" value="NZ_BDEV01000154.1"/>
</dbReference>
<name>A0A401X876_ACEPA</name>
<protein>
    <recommendedName>
        <fullName evidence="5">TonB-dependent receptor</fullName>
    </recommendedName>
</protein>
<evidence type="ECO:0000256" key="1">
    <source>
        <dbReference type="SAM" id="MobiDB-lite"/>
    </source>
</evidence>
<dbReference type="Proteomes" id="UP000287385">
    <property type="component" value="Unassembled WGS sequence"/>
</dbReference>
<gene>
    <name evidence="3" type="ORF">NBRC3278_3215</name>
</gene>
<evidence type="ECO:0000256" key="2">
    <source>
        <dbReference type="SAM" id="SignalP"/>
    </source>
</evidence>
<feature type="region of interest" description="Disordered" evidence="1">
    <location>
        <begin position="32"/>
        <end position="93"/>
    </location>
</feature>
<keyword evidence="4" id="KW-1185">Reference proteome</keyword>
<comment type="caution">
    <text evidence="3">The sequence shown here is derived from an EMBL/GenBank/DDBJ whole genome shotgun (WGS) entry which is preliminary data.</text>
</comment>
<evidence type="ECO:0008006" key="5">
    <source>
        <dbReference type="Google" id="ProtNLM"/>
    </source>
</evidence>
<evidence type="ECO:0000313" key="4">
    <source>
        <dbReference type="Proteomes" id="UP000287385"/>
    </source>
</evidence>
<sequence>MITLINPRRVPTWAWVIAAVYAAPTISAAQAQTTAAQGSARQSNTASGSSVVTLPRLDISTDEEEETSLSDAPLTASSPDATACRQLSPESGT</sequence>
<keyword evidence="2" id="KW-0732">Signal</keyword>
<accession>A0A401X876</accession>
<dbReference type="EMBL" id="BDEV01000154">
    <property type="protein sequence ID" value="GCD64122.1"/>
    <property type="molecule type" value="Genomic_DNA"/>
</dbReference>
<reference evidence="3 4" key="1">
    <citation type="submission" date="2016-06" db="EMBL/GenBank/DDBJ databases">
        <title>Acetobacter pasteurianus NBRC 3278 whole genome sequencing project.</title>
        <authorList>
            <person name="Matsutani M."/>
            <person name="Shiwa Y."/>
            <person name="Okamoto-Kainuma A."/>
            <person name="Ishikawa M."/>
            <person name="Koizumi Y."/>
            <person name="Yoshikawa H."/>
            <person name="Yakushi T."/>
            <person name="Matsushita K."/>
        </authorList>
    </citation>
    <scope>NUCLEOTIDE SEQUENCE [LARGE SCALE GENOMIC DNA]</scope>
    <source>
        <strain evidence="3 4">NBRC 3278</strain>
    </source>
</reference>
<organism evidence="3 4">
    <name type="scientific">Acetobacter pasteurianus NBRC 3278</name>
    <dbReference type="NCBI Taxonomy" id="1226660"/>
    <lineage>
        <taxon>Bacteria</taxon>
        <taxon>Pseudomonadati</taxon>
        <taxon>Pseudomonadota</taxon>
        <taxon>Alphaproteobacteria</taxon>
        <taxon>Acetobacterales</taxon>
        <taxon>Acetobacteraceae</taxon>
        <taxon>Acetobacter</taxon>
    </lineage>
</organism>
<proteinExistence type="predicted"/>
<feature type="signal peptide" evidence="2">
    <location>
        <begin position="1"/>
        <end position="31"/>
    </location>
</feature>
<feature type="chain" id="PRO_5019201896" description="TonB-dependent receptor" evidence="2">
    <location>
        <begin position="32"/>
        <end position="93"/>
    </location>
</feature>
<feature type="compositionally biased region" description="Low complexity" evidence="1">
    <location>
        <begin position="32"/>
        <end position="43"/>
    </location>
</feature>